<dbReference type="Proteomes" id="UP000287605">
    <property type="component" value="Unassembled WGS sequence"/>
</dbReference>
<comment type="similarity">
    <text evidence="1">Belongs to the UPF0177 family.</text>
</comment>
<keyword evidence="2" id="KW-0472">Membrane</keyword>
<feature type="transmembrane region" description="Helical" evidence="2">
    <location>
        <begin position="110"/>
        <end position="134"/>
    </location>
</feature>
<feature type="transmembrane region" description="Helical" evidence="2">
    <location>
        <begin position="146"/>
        <end position="163"/>
    </location>
</feature>
<dbReference type="Pfam" id="PF02517">
    <property type="entry name" value="Rce1-like"/>
    <property type="match status" value="1"/>
</dbReference>
<keyword evidence="2" id="KW-0812">Transmembrane</keyword>
<keyword evidence="5" id="KW-1185">Reference proteome</keyword>
<name>A0A430AM92_9ENTE</name>
<evidence type="ECO:0000256" key="1">
    <source>
        <dbReference type="ARBA" id="ARBA00009067"/>
    </source>
</evidence>
<evidence type="ECO:0000259" key="3">
    <source>
        <dbReference type="Pfam" id="PF02517"/>
    </source>
</evidence>
<dbReference type="GO" id="GO:0004175">
    <property type="term" value="F:endopeptidase activity"/>
    <property type="evidence" value="ECO:0007669"/>
    <property type="project" value="UniProtKB-ARBA"/>
</dbReference>
<feature type="transmembrane region" description="Helical" evidence="2">
    <location>
        <begin position="194"/>
        <end position="213"/>
    </location>
</feature>
<gene>
    <name evidence="4" type="ORF">CBF29_11830</name>
</gene>
<dbReference type="RefSeq" id="WP_126809931.1">
    <property type="nucleotide sequence ID" value="NZ_NGKA01000023.1"/>
</dbReference>
<evidence type="ECO:0000313" key="4">
    <source>
        <dbReference type="EMBL" id="RSU09270.1"/>
    </source>
</evidence>
<reference evidence="4 5" key="1">
    <citation type="submission" date="2017-05" db="EMBL/GenBank/DDBJ databases">
        <title>Vagococcus spp. assemblies.</title>
        <authorList>
            <person name="Gulvik C.A."/>
        </authorList>
    </citation>
    <scope>NUCLEOTIDE SEQUENCE [LARGE SCALE GENOMIC DNA]</scope>
    <source>
        <strain evidence="4 5">CCUG 51432</strain>
    </source>
</reference>
<protein>
    <recommendedName>
        <fullName evidence="3">CAAX prenyl protease 2/Lysostaphin resistance protein A-like domain-containing protein</fullName>
    </recommendedName>
</protein>
<keyword evidence="2" id="KW-1133">Transmembrane helix</keyword>
<feature type="transmembrane region" description="Helical" evidence="2">
    <location>
        <begin position="34"/>
        <end position="53"/>
    </location>
</feature>
<feature type="transmembrane region" description="Helical" evidence="2">
    <location>
        <begin position="7"/>
        <end position="28"/>
    </location>
</feature>
<dbReference type="InterPro" id="IPR052710">
    <property type="entry name" value="CAAX_protease"/>
</dbReference>
<feature type="transmembrane region" description="Helical" evidence="2">
    <location>
        <begin position="169"/>
        <end position="187"/>
    </location>
</feature>
<proteinExistence type="inferred from homology"/>
<dbReference type="GO" id="GO:0080120">
    <property type="term" value="P:CAAX-box protein maturation"/>
    <property type="evidence" value="ECO:0007669"/>
    <property type="project" value="UniProtKB-ARBA"/>
</dbReference>
<dbReference type="AlphaFoldDB" id="A0A430AM92"/>
<dbReference type="PANTHER" id="PTHR36435">
    <property type="entry name" value="SLR1288 PROTEIN"/>
    <property type="match status" value="1"/>
</dbReference>
<accession>A0A430AM92</accession>
<dbReference type="InterPro" id="IPR003675">
    <property type="entry name" value="Rce1/LyrA-like_dom"/>
</dbReference>
<feature type="domain" description="CAAX prenyl protease 2/Lysostaphin resistance protein A-like" evidence="3">
    <location>
        <begin position="109"/>
        <end position="205"/>
    </location>
</feature>
<sequence>MKSFLKIIGGLLTAFGLFIIYNLPRTLIIMEQELLANISIGVILFAFISFYLFKTQNKRLKKIFRWKNFAMIIAGYVSIFICNYVLQFFMEQTTTDNNQTIYALAEQISPLTLFLLLCVLAPIGEEIIFRYCIINSFGDVSNPNQKGGQFIGLLASAALFSLPHVPESFVVFLTYAAMGFIIGLVYLKSQRLEVAIMLHFVNNLLPFLVIIYAPELL</sequence>
<evidence type="ECO:0000313" key="5">
    <source>
        <dbReference type="Proteomes" id="UP000287605"/>
    </source>
</evidence>
<comment type="caution">
    <text evidence="4">The sequence shown here is derived from an EMBL/GenBank/DDBJ whole genome shotgun (WGS) entry which is preliminary data.</text>
</comment>
<evidence type="ECO:0000256" key="2">
    <source>
        <dbReference type="SAM" id="Phobius"/>
    </source>
</evidence>
<dbReference type="OrthoDB" id="8607342at2"/>
<feature type="transmembrane region" description="Helical" evidence="2">
    <location>
        <begin position="69"/>
        <end position="90"/>
    </location>
</feature>
<dbReference type="PANTHER" id="PTHR36435:SF1">
    <property type="entry name" value="CAAX AMINO TERMINAL PROTEASE FAMILY PROTEIN"/>
    <property type="match status" value="1"/>
</dbReference>
<dbReference type="EMBL" id="NGKA01000023">
    <property type="protein sequence ID" value="RSU09270.1"/>
    <property type="molecule type" value="Genomic_DNA"/>
</dbReference>
<organism evidence="4 5">
    <name type="scientific">Vagococcus elongatus</name>
    <dbReference type="NCBI Taxonomy" id="180344"/>
    <lineage>
        <taxon>Bacteria</taxon>
        <taxon>Bacillati</taxon>
        <taxon>Bacillota</taxon>
        <taxon>Bacilli</taxon>
        <taxon>Lactobacillales</taxon>
        <taxon>Enterococcaceae</taxon>
        <taxon>Vagococcus</taxon>
    </lineage>
</organism>